<keyword evidence="4" id="KW-1133">Transmembrane helix</keyword>
<feature type="transmembrane region" description="Helical" evidence="4">
    <location>
        <begin position="68"/>
        <end position="89"/>
    </location>
</feature>
<name>A0AAE0HTY3_9PEZI</name>
<dbReference type="InterPro" id="IPR036259">
    <property type="entry name" value="MFS_trans_sf"/>
</dbReference>
<keyword evidence="4" id="KW-0472">Membrane</keyword>
<organism evidence="6 7">
    <name type="scientific">Apodospora peruviana</name>
    <dbReference type="NCBI Taxonomy" id="516989"/>
    <lineage>
        <taxon>Eukaryota</taxon>
        <taxon>Fungi</taxon>
        <taxon>Dikarya</taxon>
        <taxon>Ascomycota</taxon>
        <taxon>Pezizomycotina</taxon>
        <taxon>Sordariomycetes</taxon>
        <taxon>Sordariomycetidae</taxon>
        <taxon>Sordariales</taxon>
        <taxon>Lasiosphaeriaceae</taxon>
        <taxon>Apodospora</taxon>
    </lineage>
</organism>
<evidence type="ECO:0000256" key="4">
    <source>
        <dbReference type="SAM" id="Phobius"/>
    </source>
</evidence>
<reference evidence="6" key="1">
    <citation type="journal article" date="2023" name="Mol. Phylogenet. Evol.">
        <title>Genome-scale phylogeny and comparative genomics of the fungal order Sordariales.</title>
        <authorList>
            <person name="Hensen N."/>
            <person name="Bonometti L."/>
            <person name="Westerberg I."/>
            <person name="Brannstrom I.O."/>
            <person name="Guillou S."/>
            <person name="Cros-Aarteil S."/>
            <person name="Calhoun S."/>
            <person name="Haridas S."/>
            <person name="Kuo A."/>
            <person name="Mondo S."/>
            <person name="Pangilinan J."/>
            <person name="Riley R."/>
            <person name="LaButti K."/>
            <person name="Andreopoulos B."/>
            <person name="Lipzen A."/>
            <person name="Chen C."/>
            <person name="Yan M."/>
            <person name="Daum C."/>
            <person name="Ng V."/>
            <person name="Clum A."/>
            <person name="Steindorff A."/>
            <person name="Ohm R.A."/>
            <person name="Martin F."/>
            <person name="Silar P."/>
            <person name="Natvig D.O."/>
            <person name="Lalanne C."/>
            <person name="Gautier V."/>
            <person name="Ament-Velasquez S.L."/>
            <person name="Kruys A."/>
            <person name="Hutchinson M.I."/>
            <person name="Powell A.J."/>
            <person name="Barry K."/>
            <person name="Miller A.N."/>
            <person name="Grigoriev I.V."/>
            <person name="Debuchy R."/>
            <person name="Gladieux P."/>
            <person name="Hiltunen Thoren M."/>
            <person name="Johannesson H."/>
        </authorList>
    </citation>
    <scope>NUCLEOTIDE SEQUENCE</scope>
    <source>
        <strain evidence="6">CBS 118394</strain>
    </source>
</reference>
<dbReference type="SUPFAM" id="SSF103473">
    <property type="entry name" value="MFS general substrate transporter"/>
    <property type="match status" value="1"/>
</dbReference>
<protein>
    <submittedName>
        <fullName evidence="6">Major facilitator superfamily domain-containing protein</fullName>
    </submittedName>
</protein>
<feature type="region of interest" description="Disordered" evidence="3">
    <location>
        <begin position="1"/>
        <end position="58"/>
    </location>
</feature>
<comment type="caution">
    <text evidence="6">The sequence shown here is derived from an EMBL/GenBank/DDBJ whole genome shotgun (WGS) entry which is preliminary data.</text>
</comment>
<evidence type="ECO:0000256" key="1">
    <source>
        <dbReference type="ARBA" id="ARBA00004141"/>
    </source>
</evidence>
<feature type="transmembrane region" description="Helical" evidence="4">
    <location>
        <begin position="359"/>
        <end position="382"/>
    </location>
</feature>
<dbReference type="Proteomes" id="UP001283341">
    <property type="component" value="Unassembled WGS sequence"/>
</dbReference>
<evidence type="ECO:0000256" key="3">
    <source>
        <dbReference type="SAM" id="MobiDB-lite"/>
    </source>
</evidence>
<feature type="transmembrane region" description="Helical" evidence="4">
    <location>
        <begin position="168"/>
        <end position="185"/>
    </location>
</feature>
<feature type="transmembrane region" description="Helical" evidence="4">
    <location>
        <begin position="143"/>
        <end position="162"/>
    </location>
</feature>
<dbReference type="EMBL" id="JAUEDM010000008">
    <property type="protein sequence ID" value="KAK3312849.1"/>
    <property type="molecule type" value="Genomic_DNA"/>
</dbReference>
<dbReference type="InterPro" id="IPR011701">
    <property type="entry name" value="MFS"/>
</dbReference>
<dbReference type="PANTHER" id="PTHR11360">
    <property type="entry name" value="MONOCARBOXYLATE TRANSPORTER"/>
    <property type="match status" value="1"/>
</dbReference>
<feature type="transmembrane region" description="Helical" evidence="4">
    <location>
        <begin position="270"/>
        <end position="295"/>
    </location>
</feature>
<feature type="transmembrane region" description="Helical" evidence="4">
    <location>
        <begin position="307"/>
        <end position="326"/>
    </location>
</feature>
<feature type="compositionally biased region" description="Polar residues" evidence="3">
    <location>
        <begin position="1"/>
        <end position="13"/>
    </location>
</feature>
<proteinExistence type="inferred from homology"/>
<keyword evidence="4" id="KW-0812">Transmembrane</keyword>
<feature type="transmembrane region" description="Helical" evidence="4">
    <location>
        <begin position="423"/>
        <end position="444"/>
    </location>
</feature>
<evidence type="ECO:0000259" key="5">
    <source>
        <dbReference type="PROSITE" id="PS50850"/>
    </source>
</evidence>
<dbReference type="AlphaFoldDB" id="A0AAE0HTY3"/>
<sequence length="456" mass="48736">MSNPSATATSIPSPETGDELLPEKNAHQYRSPPNNDVDTEKEQQQTDDSLNNQDDADCDKPPDGGLQAWLVTIGTAMIFFCGIGYSNSFGIFQEYYMVHQLPDKSADDIAWIGSLSAFLQFATGAVGGPLFDRYGAWIIRPAAILFVFAMMMTSLCSQYWHFMLAQGTLMGISLGLLTVPSMAAVSQHFDRNRSAALGLAIAGSSIGGVLFPIVFAKLLNESSLGFGWTVRIIGFVTIPLFGFACLAVRSRLPPRRTQFFIWHAFKEPRLMILVVAFFLMLMGLFTPLFFIPAYAVTRGMKTTLASYLLAIINAASLFGRVIPGVLADRFGPINVFGLAGIVTGVVLLCLNTADSTAGLVVYSVVFGFTSGTIISGGSAAFTRCPRDPKDIGTYIGMGMGVGSIAILIGPPINGVLIDRYGGFLQVSVFSGVMCLVGGFVAFGAKAVTPQGILGRV</sequence>
<dbReference type="PANTHER" id="PTHR11360:SF319">
    <property type="entry name" value="MAJOR FACILITATOR SUPERFAMILY (MFS) PROFILE DOMAIN-CONTAINING PROTEIN"/>
    <property type="match status" value="1"/>
</dbReference>
<dbReference type="CDD" id="cd17352">
    <property type="entry name" value="MFS_MCT_SLC16"/>
    <property type="match status" value="1"/>
</dbReference>
<accession>A0AAE0HTY3</accession>
<evidence type="ECO:0000256" key="2">
    <source>
        <dbReference type="ARBA" id="ARBA00006727"/>
    </source>
</evidence>
<dbReference type="GO" id="GO:0022857">
    <property type="term" value="F:transmembrane transporter activity"/>
    <property type="evidence" value="ECO:0007669"/>
    <property type="project" value="InterPro"/>
</dbReference>
<feature type="transmembrane region" description="Helical" evidence="4">
    <location>
        <begin position="109"/>
        <end position="131"/>
    </location>
</feature>
<dbReference type="InterPro" id="IPR050327">
    <property type="entry name" value="Proton-linked_MCT"/>
</dbReference>
<evidence type="ECO:0000313" key="6">
    <source>
        <dbReference type="EMBL" id="KAK3312849.1"/>
    </source>
</evidence>
<comment type="subcellular location">
    <subcellularLocation>
        <location evidence="1">Membrane</location>
        <topology evidence="1">Multi-pass membrane protein</topology>
    </subcellularLocation>
</comment>
<comment type="similarity">
    <text evidence="2">Belongs to the major facilitator superfamily. Monocarboxylate porter (TC 2.A.1.13) family.</text>
</comment>
<reference evidence="6" key="2">
    <citation type="submission" date="2023-06" db="EMBL/GenBank/DDBJ databases">
        <authorList>
            <consortium name="Lawrence Berkeley National Laboratory"/>
            <person name="Haridas S."/>
            <person name="Hensen N."/>
            <person name="Bonometti L."/>
            <person name="Westerberg I."/>
            <person name="Brannstrom I.O."/>
            <person name="Guillou S."/>
            <person name="Cros-Aarteil S."/>
            <person name="Calhoun S."/>
            <person name="Kuo A."/>
            <person name="Mondo S."/>
            <person name="Pangilinan J."/>
            <person name="Riley R."/>
            <person name="Labutti K."/>
            <person name="Andreopoulos B."/>
            <person name="Lipzen A."/>
            <person name="Chen C."/>
            <person name="Yanf M."/>
            <person name="Daum C."/>
            <person name="Ng V."/>
            <person name="Clum A."/>
            <person name="Steindorff A."/>
            <person name="Ohm R."/>
            <person name="Martin F."/>
            <person name="Silar P."/>
            <person name="Natvig D."/>
            <person name="Lalanne C."/>
            <person name="Gautier V."/>
            <person name="Ament-Velasquez S.L."/>
            <person name="Kruys A."/>
            <person name="Hutchinson M.I."/>
            <person name="Powell A.J."/>
            <person name="Barry K."/>
            <person name="Miller A.N."/>
            <person name="Grigoriev I.V."/>
            <person name="Debuchy R."/>
            <person name="Gladieux P."/>
            <person name="Thoren M.H."/>
            <person name="Johannesson H."/>
        </authorList>
    </citation>
    <scope>NUCLEOTIDE SEQUENCE</scope>
    <source>
        <strain evidence="6">CBS 118394</strain>
    </source>
</reference>
<feature type="transmembrane region" description="Helical" evidence="4">
    <location>
        <begin position="228"/>
        <end position="249"/>
    </location>
</feature>
<feature type="transmembrane region" description="Helical" evidence="4">
    <location>
        <begin position="333"/>
        <end position="353"/>
    </location>
</feature>
<dbReference type="PROSITE" id="PS50850">
    <property type="entry name" value="MFS"/>
    <property type="match status" value="1"/>
</dbReference>
<keyword evidence="7" id="KW-1185">Reference proteome</keyword>
<dbReference type="Gene3D" id="1.20.1250.20">
    <property type="entry name" value="MFS general substrate transporter like domains"/>
    <property type="match status" value="2"/>
</dbReference>
<dbReference type="Pfam" id="PF07690">
    <property type="entry name" value="MFS_1"/>
    <property type="match status" value="1"/>
</dbReference>
<evidence type="ECO:0000313" key="7">
    <source>
        <dbReference type="Proteomes" id="UP001283341"/>
    </source>
</evidence>
<feature type="transmembrane region" description="Helical" evidence="4">
    <location>
        <begin position="394"/>
        <end position="417"/>
    </location>
</feature>
<dbReference type="GO" id="GO:0016020">
    <property type="term" value="C:membrane"/>
    <property type="evidence" value="ECO:0007669"/>
    <property type="project" value="UniProtKB-SubCell"/>
</dbReference>
<dbReference type="InterPro" id="IPR020846">
    <property type="entry name" value="MFS_dom"/>
</dbReference>
<feature type="transmembrane region" description="Helical" evidence="4">
    <location>
        <begin position="197"/>
        <end position="216"/>
    </location>
</feature>
<feature type="domain" description="Major facilitator superfamily (MFS) profile" evidence="5">
    <location>
        <begin position="269"/>
        <end position="456"/>
    </location>
</feature>
<gene>
    <name evidence="6" type="ORF">B0H66DRAFT_631686</name>
</gene>